<dbReference type="Proteomes" id="UP000683360">
    <property type="component" value="Unassembled WGS sequence"/>
</dbReference>
<dbReference type="OrthoDB" id="7395641at2759"/>
<dbReference type="Gene3D" id="3.30.70.1820">
    <property type="entry name" value="L1 transposable element, RRM domain"/>
    <property type="match status" value="1"/>
</dbReference>
<evidence type="ECO:0000256" key="2">
    <source>
        <dbReference type="SAM" id="Phobius"/>
    </source>
</evidence>
<sequence length="608" mass="70768">MSHMEQKFERFDNEIKDIRNDLKHQSERLKDEEFQNSIIEDRMSKTENAKERLAWENNELREEILEMKCHSMKYNLLFSGIPEPSSWKDENTEEVVKEFIQKELNVDSTTMSFQNVHRLKQRTDGKPRSIVARFTSYNDHEKVRRTAIEKLKNNVKYSVYQQYPMEISERRKYLLPKLNDAKKHGRRARLQNDKLFIEGQMGVYIPPENSKYASKEVFTEIEDELLHLQDNRCNIALLGDFNAKTRTLDDFVVPDDSLFEVLDNFDDNELLVYLYDYQKLLLHNISLPRFSEDTSSVNNYGYKLLDFCKKLNIYIGNSRLNGNDKSVGKKTCKDVSLVDYFLLSSNAFPTVKSFDVLDFNPLYSDVHCGLSVYLHSNVKKNTTKQNVGHCSKSNYIKWNAAKQDEFVEAIFSSQLSFGELDTIFNDECEGNQVKHIIDKAVSKIGLSDRERIIYSTGITIFVILFAFLTVALIYLYKRRSNSTKTFVAQLEPTNIAGESEDHQSIGENVYNVIDESEIYDDNILPNLCCRDNHSEFVPDTSEDECSSGYLKPIACTNLNREPNPCISSVKSRDSGYMHPYPSILPHLRENQPFIPHAKQIYIWKYYLI</sequence>
<dbReference type="InterPro" id="IPR004244">
    <property type="entry name" value="Transposase_22"/>
</dbReference>
<dbReference type="AlphaFoldDB" id="A0A8S3VKH0"/>
<protein>
    <recommendedName>
        <fullName evidence="5">Endonuclease/exonuclease/phosphatase domain-containing protein</fullName>
    </recommendedName>
</protein>
<evidence type="ECO:0000313" key="3">
    <source>
        <dbReference type="EMBL" id="CAG2255513.1"/>
    </source>
</evidence>
<dbReference type="Gene3D" id="3.60.10.10">
    <property type="entry name" value="Endonuclease/exonuclease/phosphatase"/>
    <property type="match status" value="1"/>
</dbReference>
<name>A0A8S3VKH0_MYTED</name>
<gene>
    <name evidence="3" type="ORF">MEDL_66920</name>
</gene>
<keyword evidence="2" id="KW-0472">Membrane</keyword>
<dbReference type="EMBL" id="CAJPWZ010003272">
    <property type="protein sequence ID" value="CAG2255513.1"/>
    <property type="molecule type" value="Genomic_DNA"/>
</dbReference>
<keyword evidence="4" id="KW-1185">Reference proteome</keyword>
<feature type="coiled-coil region" evidence="1">
    <location>
        <begin position="1"/>
        <end position="63"/>
    </location>
</feature>
<dbReference type="PANTHER" id="PTHR11505">
    <property type="entry name" value="L1 TRANSPOSABLE ELEMENT-RELATED"/>
    <property type="match status" value="1"/>
</dbReference>
<organism evidence="3 4">
    <name type="scientific">Mytilus edulis</name>
    <name type="common">Blue mussel</name>
    <dbReference type="NCBI Taxonomy" id="6550"/>
    <lineage>
        <taxon>Eukaryota</taxon>
        <taxon>Metazoa</taxon>
        <taxon>Spiralia</taxon>
        <taxon>Lophotrochozoa</taxon>
        <taxon>Mollusca</taxon>
        <taxon>Bivalvia</taxon>
        <taxon>Autobranchia</taxon>
        <taxon>Pteriomorphia</taxon>
        <taxon>Mytilida</taxon>
        <taxon>Mytiloidea</taxon>
        <taxon>Mytilidae</taxon>
        <taxon>Mytilinae</taxon>
        <taxon>Mytilus</taxon>
    </lineage>
</organism>
<proteinExistence type="predicted"/>
<evidence type="ECO:0000256" key="1">
    <source>
        <dbReference type="SAM" id="Coils"/>
    </source>
</evidence>
<feature type="transmembrane region" description="Helical" evidence="2">
    <location>
        <begin position="452"/>
        <end position="476"/>
    </location>
</feature>
<evidence type="ECO:0000313" key="4">
    <source>
        <dbReference type="Proteomes" id="UP000683360"/>
    </source>
</evidence>
<accession>A0A8S3VKH0</accession>
<comment type="caution">
    <text evidence="3">The sequence shown here is derived from an EMBL/GenBank/DDBJ whole genome shotgun (WGS) entry which is preliminary data.</text>
</comment>
<keyword evidence="2" id="KW-1133">Transmembrane helix</keyword>
<keyword evidence="2" id="KW-0812">Transmembrane</keyword>
<keyword evidence="1" id="KW-0175">Coiled coil</keyword>
<evidence type="ECO:0008006" key="5">
    <source>
        <dbReference type="Google" id="ProtNLM"/>
    </source>
</evidence>
<dbReference type="InterPro" id="IPR036691">
    <property type="entry name" value="Endo/exonu/phosph_ase_sf"/>
</dbReference>
<reference evidence="3" key="1">
    <citation type="submission" date="2021-03" db="EMBL/GenBank/DDBJ databases">
        <authorList>
            <person name="Bekaert M."/>
        </authorList>
    </citation>
    <scope>NUCLEOTIDE SEQUENCE</scope>
</reference>